<dbReference type="Gene3D" id="1.10.1660.10">
    <property type="match status" value="1"/>
</dbReference>
<dbReference type="NCBIfam" id="TIGR01764">
    <property type="entry name" value="excise"/>
    <property type="match status" value="1"/>
</dbReference>
<dbReference type="EMBL" id="BMOV01000003">
    <property type="protein sequence ID" value="GGO10367.1"/>
    <property type="molecule type" value="Genomic_DNA"/>
</dbReference>
<proteinExistence type="predicted"/>
<evidence type="ECO:0000259" key="1">
    <source>
        <dbReference type="Pfam" id="PF12728"/>
    </source>
</evidence>
<protein>
    <submittedName>
        <fullName evidence="2">Excisionase</fullName>
    </submittedName>
</protein>
<name>A0ABQ2LCB8_9PROT</name>
<accession>A0ABQ2LCB8</accession>
<feature type="domain" description="Helix-turn-helix" evidence="1">
    <location>
        <begin position="8"/>
        <end position="55"/>
    </location>
</feature>
<dbReference type="InterPro" id="IPR009061">
    <property type="entry name" value="DNA-bd_dom_put_sf"/>
</dbReference>
<dbReference type="InterPro" id="IPR041657">
    <property type="entry name" value="HTH_17"/>
</dbReference>
<evidence type="ECO:0000313" key="3">
    <source>
        <dbReference type="Proteomes" id="UP000602381"/>
    </source>
</evidence>
<evidence type="ECO:0000313" key="2">
    <source>
        <dbReference type="EMBL" id="GGO10367.1"/>
    </source>
</evidence>
<keyword evidence="3" id="KW-1185">Reference proteome</keyword>
<dbReference type="RefSeq" id="WP_150004842.1">
    <property type="nucleotide sequence ID" value="NZ_BMOV01000003.1"/>
</dbReference>
<comment type="caution">
    <text evidence="2">The sequence shown here is derived from an EMBL/GenBank/DDBJ whole genome shotgun (WGS) entry which is preliminary data.</text>
</comment>
<dbReference type="Pfam" id="PF12728">
    <property type="entry name" value="HTH_17"/>
    <property type="match status" value="1"/>
</dbReference>
<organism evidence="2 3">
    <name type="scientific">Iodidimonas muriae</name>
    <dbReference type="NCBI Taxonomy" id="261467"/>
    <lineage>
        <taxon>Bacteria</taxon>
        <taxon>Pseudomonadati</taxon>
        <taxon>Pseudomonadota</taxon>
        <taxon>Alphaproteobacteria</taxon>
        <taxon>Iodidimonadales</taxon>
        <taxon>Iodidimonadaceae</taxon>
        <taxon>Iodidimonas</taxon>
    </lineage>
</organism>
<dbReference type="InterPro" id="IPR010093">
    <property type="entry name" value="SinI_DNA-bd"/>
</dbReference>
<dbReference type="Proteomes" id="UP000602381">
    <property type="component" value="Unassembled WGS sequence"/>
</dbReference>
<gene>
    <name evidence="2" type="ORF">GCM10007972_13070</name>
</gene>
<sequence length="73" mass="8494">MEPKQFQTVKDVADLLQVGEATVRRWIKTGELRAIDIGREWRIAPDDLDRFLCQHATKPEENSPEVGRDEDHH</sequence>
<reference evidence="3" key="1">
    <citation type="journal article" date="2019" name="Int. J. Syst. Evol. Microbiol.">
        <title>The Global Catalogue of Microorganisms (GCM) 10K type strain sequencing project: providing services to taxonomists for standard genome sequencing and annotation.</title>
        <authorList>
            <consortium name="The Broad Institute Genomics Platform"/>
            <consortium name="The Broad Institute Genome Sequencing Center for Infectious Disease"/>
            <person name="Wu L."/>
            <person name="Ma J."/>
        </authorList>
    </citation>
    <scope>NUCLEOTIDE SEQUENCE [LARGE SCALE GENOMIC DNA]</scope>
    <source>
        <strain evidence="3">JCM 17843</strain>
    </source>
</reference>
<dbReference type="SUPFAM" id="SSF46955">
    <property type="entry name" value="Putative DNA-binding domain"/>
    <property type="match status" value="1"/>
</dbReference>